<dbReference type="Proteomes" id="UP000037982">
    <property type="component" value="Unassembled WGS sequence"/>
</dbReference>
<proteinExistence type="predicted"/>
<evidence type="ECO:0000313" key="2">
    <source>
        <dbReference type="Proteomes" id="UP000037982"/>
    </source>
</evidence>
<sequence length="97" mass="10376">MSTVSNAVARRDAGPAALVEQYRDDLAMVAPAHVNPDKLYRTMIGLLRGNEALARAAGANPGSFIAAVFECAELGHRPGDTYHFVPFGNKVTGIEDY</sequence>
<accession>A0A0N0XZU1</accession>
<evidence type="ECO:0000313" key="1">
    <source>
        <dbReference type="EMBL" id="KPC65184.1"/>
    </source>
</evidence>
<protein>
    <submittedName>
        <fullName evidence="1">Uncharacterized protein</fullName>
    </submittedName>
</protein>
<dbReference type="EMBL" id="LGKG01000055">
    <property type="protein sequence ID" value="KPC65184.1"/>
    <property type="molecule type" value="Genomic_DNA"/>
</dbReference>
<feature type="non-terminal residue" evidence="1">
    <location>
        <position position="97"/>
    </location>
</feature>
<keyword evidence="2" id="KW-1185">Reference proteome</keyword>
<dbReference type="AlphaFoldDB" id="A0A0N0XZU1"/>
<gene>
    <name evidence="1" type="ORF">ADL29_08315</name>
</gene>
<comment type="caution">
    <text evidence="1">The sequence shown here is derived from an EMBL/GenBank/DDBJ whole genome shotgun (WGS) entry which is preliminary data.</text>
</comment>
<reference evidence="2" key="1">
    <citation type="submission" date="2015-07" db="EMBL/GenBank/DDBJ databases">
        <authorList>
            <person name="Ju K.-S."/>
            <person name="Doroghazi J.R."/>
            <person name="Metcalf W.W."/>
        </authorList>
    </citation>
    <scope>NUCLEOTIDE SEQUENCE [LARGE SCALE GENOMIC DNA]</scope>
    <source>
        <strain evidence="2">NRRL ISP-5002</strain>
    </source>
</reference>
<name>A0A0N0XZU1_9ACTN</name>
<organism evidence="1 2">
    <name type="scientific">Streptomyces chattanoogensis</name>
    <dbReference type="NCBI Taxonomy" id="66876"/>
    <lineage>
        <taxon>Bacteria</taxon>
        <taxon>Bacillati</taxon>
        <taxon>Actinomycetota</taxon>
        <taxon>Actinomycetes</taxon>
        <taxon>Kitasatosporales</taxon>
        <taxon>Streptomycetaceae</taxon>
        <taxon>Streptomyces</taxon>
    </lineage>
</organism>